<organism evidence="2 3">
    <name type="scientific">Exiguobacterium oxidotolerans</name>
    <dbReference type="NCBI Taxonomy" id="223958"/>
    <lineage>
        <taxon>Bacteria</taxon>
        <taxon>Bacillati</taxon>
        <taxon>Bacillota</taxon>
        <taxon>Bacilli</taxon>
        <taxon>Bacillales</taxon>
        <taxon>Bacillales Family XII. Incertae Sedis</taxon>
        <taxon>Exiguobacterium</taxon>
    </lineage>
</organism>
<dbReference type="Proteomes" id="UP000439752">
    <property type="component" value="Unassembled WGS sequence"/>
</dbReference>
<dbReference type="AlphaFoldDB" id="A0A653I4Y5"/>
<keyword evidence="1" id="KW-0732">Signal</keyword>
<dbReference type="RefSeq" id="WP_159172857.1">
    <property type="nucleotide sequence ID" value="NZ_LR732308.1"/>
</dbReference>
<feature type="signal peptide" evidence="1">
    <location>
        <begin position="1"/>
        <end position="23"/>
    </location>
</feature>
<feature type="chain" id="PRO_5024875328" evidence="1">
    <location>
        <begin position="24"/>
        <end position="228"/>
    </location>
</feature>
<evidence type="ECO:0000256" key="1">
    <source>
        <dbReference type="SAM" id="SignalP"/>
    </source>
</evidence>
<reference evidence="2 3" key="1">
    <citation type="submission" date="2019-10" db="EMBL/GenBank/DDBJ databases">
        <authorList>
            <person name="Karimi E."/>
        </authorList>
    </citation>
    <scope>NUCLEOTIDE SEQUENCE [LARGE SCALE GENOMIC DNA]</scope>
    <source>
        <strain evidence="2">Exiguobacterium sp. 9Y</strain>
    </source>
</reference>
<evidence type="ECO:0000313" key="2">
    <source>
        <dbReference type="EMBL" id="VWX33808.1"/>
    </source>
</evidence>
<evidence type="ECO:0000313" key="3">
    <source>
        <dbReference type="Proteomes" id="UP000439752"/>
    </source>
</evidence>
<accession>A0A653I4Y5</accession>
<proteinExistence type="predicted"/>
<keyword evidence="3" id="KW-1185">Reference proteome</keyword>
<sequence>MKKLFIATSVLTMFSLSALHPQAATTSKKITQNYTLVDSSNKKYTVSVRSSKALCHKATSNDSFWIKNKDELCTGKFTLYLNGKATKYSYNYSKNNPYVRATHDFRTSAKLKNTTGSPNVFSLSTRETYSFISLKTYSIVDKKLVRHPDSIVSYGMRPKMNKNLIQTPIYVNGGEKVGFIFHDFALTKNKLVQKESHSYLSRNFDSKTYNKGLDEWDKYSARLSYFVK</sequence>
<name>A0A653I4Y5_9BACL</name>
<dbReference type="EMBL" id="CABWKQ010000005">
    <property type="protein sequence ID" value="VWX33808.1"/>
    <property type="molecule type" value="Genomic_DNA"/>
</dbReference>
<protein>
    <submittedName>
        <fullName evidence="2">Uncharacterized protein</fullName>
    </submittedName>
</protein>
<gene>
    <name evidence="2" type="ORF">EXIGUO9Y_130105</name>
</gene>